<reference evidence="2" key="1">
    <citation type="submission" date="2021-12" db="EMBL/GenBank/DDBJ databases">
        <authorList>
            <person name="Zaccaron A."/>
            <person name="Stergiopoulos I."/>
        </authorList>
    </citation>
    <scope>NUCLEOTIDE SEQUENCE</scope>
    <source>
        <strain evidence="2">Race5_Kim</strain>
    </source>
</reference>
<evidence type="ECO:0000256" key="1">
    <source>
        <dbReference type="SAM" id="MobiDB-lite"/>
    </source>
</evidence>
<proteinExistence type="predicted"/>
<gene>
    <name evidence="2" type="ORF">CLAFUR5_03716</name>
</gene>
<organism evidence="2 3">
    <name type="scientific">Passalora fulva</name>
    <name type="common">Tomato leaf mold</name>
    <name type="synonym">Cladosporium fulvum</name>
    <dbReference type="NCBI Taxonomy" id="5499"/>
    <lineage>
        <taxon>Eukaryota</taxon>
        <taxon>Fungi</taxon>
        <taxon>Dikarya</taxon>
        <taxon>Ascomycota</taxon>
        <taxon>Pezizomycotina</taxon>
        <taxon>Dothideomycetes</taxon>
        <taxon>Dothideomycetidae</taxon>
        <taxon>Mycosphaerellales</taxon>
        <taxon>Mycosphaerellaceae</taxon>
        <taxon>Fulvia</taxon>
    </lineage>
</organism>
<dbReference type="AlphaFoldDB" id="A0A9Q8LBC8"/>
<dbReference type="RefSeq" id="XP_047758742.1">
    <property type="nucleotide sequence ID" value="XM_047902864.1"/>
</dbReference>
<feature type="region of interest" description="Disordered" evidence="1">
    <location>
        <begin position="1"/>
        <end position="20"/>
    </location>
</feature>
<name>A0A9Q8LBC8_PASFU</name>
<reference evidence="2" key="2">
    <citation type="journal article" date="2022" name="Microb. Genom.">
        <title>A chromosome-scale genome assembly of the tomato pathogen Cladosporium fulvum reveals a compartmentalized genome architecture and the presence of a dispensable chromosome.</title>
        <authorList>
            <person name="Zaccaron A.Z."/>
            <person name="Chen L.H."/>
            <person name="Samaras A."/>
            <person name="Stergiopoulos I."/>
        </authorList>
    </citation>
    <scope>NUCLEOTIDE SEQUENCE</scope>
    <source>
        <strain evidence="2">Race5_Kim</strain>
    </source>
</reference>
<keyword evidence="3" id="KW-1185">Reference proteome</keyword>
<feature type="region of interest" description="Disordered" evidence="1">
    <location>
        <begin position="108"/>
        <end position="136"/>
    </location>
</feature>
<dbReference type="EMBL" id="CP090164">
    <property type="protein sequence ID" value="UJO14376.1"/>
    <property type="molecule type" value="Genomic_DNA"/>
</dbReference>
<accession>A0A9Q8LBC8</accession>
<evidence type="ECO:0000313" key="3">
    <source>
        <dbReference type="Proteomes" id="UP000756132"/>
    </source>
</evidence>
<dbReference type="GeneID" id="71983594"/>
<dbReference type="KEGG" id="ffu:CLAFUR5_03716"/>
<sequence>MSSTTTTTITPLSSTSSNPPCCTTPCTLLCTLLSQIHELEFETATEACDMLDDFTSDQLKHLYTLRDDALAQLSTQDLHISAPLVKDAYSNFVERACATPWKAQRRASEESVCSTEGGRERRDSGVGLPATPAKGRRDSGVAVAFGASRGFLRLL</sequence>
<protein>
    <submittedName>
        <fullName evidence="2">Uncharacterized protein</fullName>
    </submittedName>
</protein>
<evidence type="ECO:0000313" key="2">
    <source>
        <dbReference type="EMBL" id="UJO14376.1"/>
    </source>
</evidence>
<dbReference type="Proteomes" id="UP000756132">
    <property type="component" value="Chromosome 2"/>
</dbReference>